<comment type="caution">
    <text evidence="1">The sequence shown here is derived from an EMBL/GenBank/DDBJ whole genome shotgun (WGS) entry which is preliminary data.</text>
</comment>
<evidence type="ECO:0008006" key="3">
    <source>
        <dbReference type="Google" id="ProtNLM"/>
    </source>
</evidence>
<accession>A0ABR6GEK8</accession>
<keyword evidence="2" id="KW-1185">Reference proteome</keyword>
<dbReference type="RefSeq" id="WP_077979608.1">
    <property type="nucleotide sequence ID" value="NZ_JACHXX010000008.1"/>
</dbReference>
<evidence type="ECO:0000313" key="2">
    <source>
        <dbReference type="Proteomes" id="UP000542811"/>
    </source>
</evidence>
<proteinExistence type="predicted"/>
<sequence>MLKHLMIAVDWFGPYSSVKEARDAARPYDWPGLYMLIGKVGEEEASRAQYVGISASLSGRLTARHHKLGSEAIEARGIRELRLWLGEVTTAEPGGKKMKITRATLNYSEWLHARFMKLPLNDLRTKTLPDRSVTVLNRWWKTDFATLQARRPHPDWPNLIDFPHYGLPARTVWFGGKQRTFSNADNYAHPE</sequence>
<gene>
    <name evidence="1" type="ORF">FHS25_005169</name>
</gene>
<organism evidence="1 2">
    <name type="scientific">Rhizobium laguerreae</name>
    <dbReference type="NCBI Taxonomy" id="1076926"/>
    <lineage>
        <taxon>Bacteria</taxon>
        <taxon>Pseudomonadati</taxon>
        <taxon>Pseudomonadota</taxon>
        <taxon>Alphaproteobacteria</taxon>
        <taxon>Hyphomicrobiales</taxon>
        <taxon>Rhizobiaceae</taxon>
        <taxon>Rhizobium/Agrobacterium group</taxon>
        <taxon>Rhizobium</taxon>
    </lineage>
</organism>
<reference evidence="1 2" key="1">
    <citation type="submission" date="2020-08" db="EMBL/GenBank/DDBJ databases">
        <title>Genomic Encyclopedia of Type Strains, Phase III (KMG-III): the genomes of soil and plant-associated and newly described type strains.</title>
        <authorList>
            <person name="Whitman W."/>
        </authorList>
    </citation>
    <scope>NUCLEOTIDE SEQUENCE [LARGE SCALE GENOMIC DNA]</scope>
    <source>
        <strain evidence="1 2">CECT 8280</strain>
    </source>
</reference>
<dbReference type="Proteomes" id="UP000542811">
    <property type="component" value="Unassembled WGS sequence"/>
</dbReference>
<protein>
    <recommendedName>
        <fullName evidence="3">GIY-YIG nuclease family protein</fullName>
    </recommendedName>
</protein>
<name>A0ABR6GEK8_9HYPH</name>
<evidence type="ECO:0000313" key="1">
    <source>
        <dbReference type="EMBL" id="MBB3164666.1"/>
    </source>
</evidence>
<dbReference type="EMBL" id="JACHXX010000008">
    <property type="protein sequence ID" value="MBB3164666.1"/>
    <property type="molecule type" value="Genomic_DNA"/>
</dbReference>